<feature type="transmembrane region" description="Helical" evidence="1">
    <location>
        <begin position="49"/>
        <end position="72"/>
    </location>
</feature>
<gene>
    <name evidence="2" type="ORF">JHK62_04095</name>
</gene>
<comment type="caution">
    <text evidence="2">The sequence shown here is derived from an EMBL/GenBank/DDBJ whole genome shotgun (WGS) entry which is preliminary data.</text>
</comment>
<name>A0ABS0ZK00_9STRE</name>
<keyword evidence="1" id="KW-1133">Transmembrane helix</keyword>
<evidence type="ECO:0000256" key="1">
    <source>
        <dbReference type="SAM" id="Phobius"/>
    </source>
</evidence>
<feature type="transmembrane region" description="Helical" evidence="1">
    <location>
        <begin position="6"/>
        <end position="28"/>
    </location>
</feature>
<evidence type="ECO:0000313" key="3">
    <source>
        <dbReference type="Proteomes" id="UP000653045"/>
    </source>
</evidence>
<keyword evidence="1" id="KW-0812">Transmembrane</keyword>
<protein>
    <recommendedName>
        <fullName evidence="4">DUF898 family protein</fullName>
    </recommendedName>
</protein>
<organism evidence="2 3">
    <name type="scientific">Streptococcus pacificus</name>
    <dbReference type="NCBI Taxonomy" id="2740577"/>
    <lineage>
        <taxon>Bacteria</taxon>
        <taxon>Bacillati</taxon>
        <taxon>Bacillota</taxon>
        <taxon>Bacilli</taxon>
        <taxon>Lactobacillales</taxon>
        <taxon>Streptococcaceae</taxon>
        <taxon>Streptococcus</taxon>
    </lineage>
</organism>
<accession>A0ABS0ZK00</accession>
<evidence type="ECO:0008006" key="4">
    <source>
        <dbReference type="Google" id="ProtNLM"/>
    </source>
</evidence>
<dbReference type="EMBL" id="JAENBO010000002">
    <property type="protein sequence ID" value="MBJ8325861.1"/>
    <property type="molecule type" value="Genomic_DNA"/>
</dbReference>
<keyword evidence="3" id="KW-1185">Reference proteome</keyword>
<evidence type="ECO:0000313" key="2">
    <source>
        <dbReference type="EMBL" id="MBJ8325861.1"/>
    </source>
</evidence>
<reference evidence="2 3" key="1">
    <citation type="journal article" date="2021" name="Int. J. Syst. Evol. Microbiol.">
        <title>Streptococcus vicugnae sp. nov., isolated from faeces of alpacas (Vicugna pacos) and cattle (Bos taurus), Streptococcus zalophi sp. nov., and Streptococcus pacificus sp. nov., isolated from respiratory tract of California sea lions (Zalophus californianus).</title>
        <authorList>
            <person name="Volokhov D.V."/>
            <person name="Zagorodnyaya T.A."/>
            <person name="Shen Z."/>
            <person name="Blom J."/>
            <person name="Furtak V.A."/>
            <person name="Eisenberg T."/>
            <person name="Fan P."/>
            <person name="Jeong K.C."/>
            <person name="Gao Y."/>
            <person name="Zhang S."/>
            <person name="Amselle M."/>
        </authorList>
    </citation>
    <scope>NUCLEOTIDE SEQUENCE [LARGE SCALE GENOMIC DNA]</scope>
    <source>
        <strain evidence="2 3">CSL7591</strain>
    </source>
</reference>
<proteinExistence type="predicted"/>
<sequence>MVDYILYGILAWLITALTAGIGTSWAIVIRKVSHTVIEGRRLYFSGTAIDLFVQWLKWFVLIIITFGIYSFWVAIKLEQWKVKHTHFVDEQELL</sequence>
<dbReference type="Proteomes" id="UP000653045">
    <property type="component" value="Unassembled WGS sequence"/>
</dbReference>
<keyword evidence="1" id="KW-0472">Membrane</keyword>
<dbReference type="RefSeq" id="WP_199575470.1">
    <property type="nucleotide sequence ID" value="NZ_JAENBO010000002.1"/>
</dbReference>